<protein>
    <submittedName>
        <fullName evidence="6">DNA-binding transcriptional regulator CytR</fullName>
    </submittedName>
</protein>
<keyword evidence="3" id="KW-0804">Transcription</keyword>
<dbReference type="SUPFAM" id="SSF53822">
    <property type="entry name" value="Periplasmic binding protein-like I"/>
    <property type="match status" value="1"/>
</dbReference>
<dbReference type="InterPro" id="IPR046335">
    <property type="entry name" value="LacI/GalR-like_sensor"/>
</dbReference>
<evidence type="ECO:0000256" key="1">
    <source>
        <dbReference type="ARBA" id="ARBA00023015"/>
    </source>
</evidence>
<dbReference type="SUPFAM" id="SSF47413">
    <property type="entry name" value="lambda repressor-like DNA-binding domains"/>
    <property type="match status" value="1"/>
</dbReference>
<keyword evidence="7" id="KW-1185">Reference proteome</keyword>
<dbReference type="GO" id="GO:0003700">
    <property type="term" value="F:DNA-binding transcription factor activity"/>
    <property type="evidence" value="ECO:0007669"/>
    <property type="project" value="TreeGrafter"/>
</dbReference>
<feature type="domain" description="HTH lacI-type" evidence="5">
    <location>
        <begin position="1"/>
        <end position="50"/>
    </location>
</feature>
<organism evidence="6 7">
    <name type="scientific">Aureimonas glaciei</name>
    <dbReference type="NCBI Taxonomy" id="1776957"/>
    <lineage>
        <taxon>Bacteria</taxon>
        <taxon>Pseudomonadati</taxon>
        <taxon>Pseudomonadota</taxon>
        <taxon>Alphaproteobacteria</taxon>
        <taxon>Hyphomicrobiales</taxon>
        <taxon>Aurantimonadaceae</taxon>
        <taxon>Aureimonas</taxon>
    </lineage>
</organism>
<evidence type="ECO:0000256" key="4">
    <source>
        <dbReference type="SAM" id="MobiDB-lite"/>
    </source>
</evidence>
<evidence type="ECO:0000313" key="6">
    <source>
        <dbReference type="EMBL" id="GGD32154.1"/>
    </source>
</evidence>
<evidence type="ECO:0000256" key="2">
    <source>
        <dbReference type="ARBA" id="ARBA00023125"/>
    </source>
</evidence>
<evidence type="ECO:0000313" key="7">
    <source>
        <dbReference type="Proteomes" id="UP000613160"/>
    </source>
</evidence>
<feature type="region of interest" description="Disordered" evidence="4">
    <location>
        <begin position="316"/>
        <end position="353"/>
    </location>
</feature>
<accession>A0A916Y5Y4</accession>
<reference evidence="6" key="1">
    <citation type="journal article" date="2014" name="Int. J. Syst. Evol. Microbiol.">
        <title>Complete genome sequence of Corynebacterium casei LMG S-19264T (=DSM 44701T), isolated from a smear-ripened cheese.</title>
        <authorList>
            <consortium name="US DOE Joint Genome Institute (JGI-PGF)"/>
            <person name="Walter F."/>
            <person name="Albersmeier A."/>
            <person name="Kalinowski J."/>
            <person name="Ruckert C."/>
        </authorList>
    </citation>
    <scope>NUCLEOTIDE SEQUENCE</scope>
    <source>
        <strain evidence="6">CGMCC 1.15493</strain>
    </source>
</reference>
<evidence type="ECO:0000256" key="3">
    <source>
        <dbReference type="ARBA" id="ARBA00023163"/>
    </source>
</evidence>
<dbReference type="PROSITE" id="PS50932">
    <property type="entry name" value="HTH_LACI_2"/>
    <property type="match status" value="1"/>
</dbReference>
<dbReference type="GO" id="GO:0000976">
    <property type="term" value="F:transcription cis-regulatory region binding"/>
    <property type="evidence" value="ECO:0007669"/>
    <property type="project" value="TreeGrafter"/>
</dbReference>
<dbReference type="PANTHER" id="PTHR30146:SF109">
    <property type="entry name" value="HTH-TYPE TRANSCRIPTIONAL REGULATOR GALS"/>
    <property type="match status" value="1"/>
</dbReference>
<dbReference type="Proteomes" id="UP000613160">
    <property type="component" value="Unassembled WGS sequence"/>
</dbReference>
<reference evidence="6" key="2">
    <citation type="submission" date="2020-09" db="EMBL/GenBank/DDBJ databases">
        <authorList>
            <person name="Sun Q."/>
            <person name="Zhou Y."/>
        </authorList>
    </citation>
    <scope>NUCLEOTIDE SEQUENCE</scope>
    <source>
        <strain evidence="6">CGMCC 1.15493</strain>
    </source>
</reference>
<dbReference type="Pfam" id="PF13377">
    <property type="entry name" value="Peripla_BP_3"/>
    <property type="match status" value="1"/>
</dbReference>
<keyword evidence="1" id="KW-0805">Transcription regulation</keyword>
<dbReference type="SMART" id="SM00354">
    <property type="entry name" value="HTH_LACI"/>
    <property type="match status" value="1"/>
</dbReference>
<evidence type="ECO:0000259" key="5">
    <source>
        <dbReference type="PROSITE" id="PS50932"/>
    </source>
</evidence>
<dbReference type="Gene3D" id="1.10.260.40">
    <property type="entry name" value="lambda repressor-like DNA-binding domains"/>
    <property type="match status" value="1"/>
</dbReference>
<comment type="caution">
    <text evidence="6">The sequence shown here is derived from an EMBL/GenBank/DDBJ whole genome shotgun (WGS) entry which is preliminary data.</text>
</comment>
<feature type="compositionally biased region" description="Low complexity" evidence="4">
    <location>
        <begin position="331"/>
        <end position="346"/>
    </location>
</feature>
<name>A0A916Y5Y4_9HYPH</name>
<dbReference type="InterPro" id="IPR000843">
    <property type="entry name" value="HTH_LacI"/>
</dbReference>
<dbReference type="CDD" id="cd01392">
    <property type="entry name" value="HTH_LacI"/>
    <property type="match status" value="1"/>
</dbReference>
<dbReference type="RefSeq" id="WP_188853892.1">
    <property type="nucleotide sequence ID" value="NZ_BMJJ01000010.1"/>
</dbReference>
<sequence length="353" mass="37264">MAREAGVSTATVSRALAAPASVSEELRRRVLETVERLGYTPNAAARNLRGGRSQMILVVVPRRANPPFFAEVLRGIDTVLSAAGYSVIMGNLDQEGAKERHVVEMMAAGHIDGAIILSGKVPVSGERSMLDTGLPMVSICAAAEGTHAILTDEGETIVEAARHLVGLGHRDLFYVAGPDGNANERIRWAALQQLFAELALGDVRVRRTEGNFQFSGGVTAAEAFLALAERPTGVVCCNDEMAIGFMKTVQAAGVRVPADVSVVGFDGIEFADFCEPTLTTVCQPRYELGATGARLMLDLIKKPGPSAPTTTLLANEFKVRDSTAPPRQPRPGEAPAKAAPGDAKPALVPLTIS</sequence>
<gene>
    <name evidence="6" type="ORF">GCM10011335_39030</name>
</gene>
<dbReference type="EMBL" id="BMJJ01000010">
    <property type="protein sequence ID" value="GGD32154.1"/>
    <property type="molecule type" value="Genomic_DNA"/>
</dbReference>
<dbReference type="PANTHER" id="PTHR30146">
    <property type="entry name" value="LACI-RELATED TRANSCRIPTIONAL REPRESSOR"/>
    <property type="match status" value="1"/>
</dbReference>
<dbReference type="InterPro" id="IPR028082">
    <property type="entry name" value="Peripla_BP_I"/>
</dbReference>
<keyword evidence="2 6" id="KW-0238">DNA-binding</keyword>
<dbReference type="Pfam" id="PF00356">
    <property type="entry name" value="LacI"/>
    <property type="match status" value="1"/>
</dbReference>
<proteinExistence type="predicted"/>
<dbReference type="Gene3D" id="3.40.50.2300">
    <property type="match status" value="2"/>
</dbReference>
<dbReference type="InterPro" id="IPR010982">
    <property type="entry name" value="Lambda_DNA-bd_dom_sf"/>
</dbReference>
<dbReference type="AlphaFoldDB" id="A0A916Y5Y4"/>